<feature type="coiled-coil region" evidence="1">
    <location>
        <begin position="194"/>
        <end position="242"/>
    </location>
</feature>
<sequence length="471" mass="53759">MLPPLSAPGESEEGRANKGNSRSPSVALSPTPPPHRAASEVPREHWRASIAERARNGAQPNQSFGGPPDSVEDSGARITMLNRTVVKLHEKLKRKALEVEKLRKERRQKSSTPSDAEDPMQRKTRELEVIKGYAERTRKLEESLQLSRLEIERLQEEADRRHQDKATTSGGPPPSRLLTELDMSSYLADGIMLAADDDKVAEELRSQLEESERARQRLTSELKTLRILYEKANEQLEDTTIAREREIINLSASVKQLQARLNTERGRACELERQVSLASEREELLRGGIGELKESIHKVTLHLKESRGAHHQLLTDNNTRELVTKALLLVYVESMARATRTACRVEVLEKTHIKEREKLVFEHENALKEVEARHREELDSEVLSRHLAFYRELDEIHRGNRDFNGLFIAVLRNDQYSPAWFVNYIGVILGIQQARRIRIVNEERGHHIRSCDTCDDQYSGLDTELEDGVGR</sequence>
<dbReference type="AlphaFoldDB" id="A0A7J6RG15"/>
<keyword evidence="4" id="KW-1185">Reference proteome</keyword>
<feature type="region of interest" description="Disordered" evidence="2">
    <location>
        <begin position="157"/>
        <end position="177"/>
    </location>
</feature>
<feature type="region of interest" description="Disordered" evidence="2">
    <location>
        <begin position="1"/>
        <end position="75"/>
    </location>
</feature>
<accession>A0A7J6RG15</accession>
<evidence type="ECO:0000256" key="2">
    <source>
        <dbReference type="SAM" id="MobiDB-lite"/>
    </source>
</evidence>
<comment type="caution">
    <text evidence="3">The sequence shown here is derived from an EMBL/GenBank/DDBJ whole genome shotgun (WGS) entry which is preliminary data.</text>
</comment>
<feature type="non-terminal residue" evidence="3">
    <location>
        <position position="471"/>
    </location>
</feature>
<gene>
    <name evidence="3" type="ORF">FOZ63_025813</name>
</gene>
<dbReference type="Proteomes" id="UP000553632">
    <property type="component" value="Unassembled WGS sequence"/>
</dbReference>
<keyword evidence="1" id="KW-0175">Coiled coil</keyword>
<evidence type="ECO:0000256" key="1">
    <source>
        <dbReference type="SAM" id="Coils"/>
    </source>
</evidence>
<proteinExistence type="predicted"/>
<evidence type="ECO:0000313" key="3">
    <source>
        <dbReference type="EMBL" id="KAF4719729.1"/>
    </source>
</evidence>
<evidence type="ECO:0000313" key="4">
    <source>
        <dbReference type="Proteomes" id="UP000553632"/>
    </source>
</evidence>
<reference evidence="3 4" key="1">
    <citation type="submission" date="2020-04" db="EMBL/GenBank/DDBJ databases">
        <title>Perkinsus olseni comparative genomics.</title>
        <authorList>
            <person name="Bogema D.R."/>
        </authorList>
    </citation>
    <scope>NUCLEOTIDE SEQUENCE [LARGE SCALE GENOMIC DNA]</scope>
    <source>
        <strain evidence="3 4">ATCC PRA-207</strain>
    </source>
</reference>
<organism evidence="3 4">
    <name type="scientific">Perkinsus olseni</name>
    <name type="common">Perkinsus atlanticus</name>
    <dbReference type="NCBI Taxonomy" id="32597"/>
    <lineage>
        <taxon>Eukaryota</taxon>
        <taxon>Sar</taxon>
        <taxon>Alveolata</taxon>
        <taxon>Perkinsozoa</taxon>
        <taxon>Perkinsea</taxon>
        <taxon>Perkinsida</taxon>
        <taxon>Perkinsidae</taxon>
        <taxon>Perkinsus</taxon>
    </lineage>
</organism>
<feature type="region of interest" description="Disordered" evidence="2">
    <location>
        <begin position="99"/>
        <end position="126"/>
    </location>
</feature>
<feature type="compositionally biased region" description="Basic and acidic residues" evidence="2">
    <location>
        <begin position="37"/>
        <end position="55"/>
    </location>
</feature>
<name>A0A7J6RG15_PEROL</name>
<protein>
    <submittedName>
        <fullName evidence="3">Uncharacterized protein</fullName>
    </submittedName>
</protein>
<dbReference type="EMBL" id="JABANO010025740">
    <property type="protein sequence ID" value="KAF4719729.1"/>
    <property type="molecule type" value="Genomic_DNA"/>
</dbReference>
<feature type="compositionally biased region" description="Polar residues" evidence="2">
    <location>
        <begin position="18"/>
        <end position="28"/>
    </location>
</feature>